<accession>A0ABT0ZRJ3</accession>
<proteinExistence type="predicted"/>
<gene>
    <name evidence="1" type="ORF">NFX39_05935</name>
</gene>
<sequence>MTEPKTIHLNLPNAGIWGCGGSYTGNLVFHEQIEPQLCLADLEQGFVIVFPDAVGDVSSYFLEGLVTPLVCLLGLPSVFTKVKFETAYPELTEQIEEDLRILFHSDFLARSVLGHVGQSVDYRNLVLGL</sequence>
<dbReference type="RefSeq" id="WP_252443953.1">
    <property type="nucleotide sequence ID" value="NZ_JAMWYK010000008.1"/>
</dbReference>
<organism evidence="1 2">
    <name type="scientific">Fructobacillus apis</name>
    <dbReference type="NCBI Taxonomy" id="2935017"/>
    <lineage>
        <taxon>Bacteria</taxon>
        <taxon>Bacillati</taxon>
        <taxon>Bacillota</taxon>
        <taxon>Bacilli</taxon>
        <taxon>Lactobacillales</taxon>
        <taxon>Lactobacillaceae</taxon>
        <taxon>Fructobacillus</taxon>
    </lineage>
</organism>
<reference evidence="1 2" key="1">
    <citation type="submission" date="2022-06" db="EMBL/GenBank/DDBJ databases">
        <title>Fructobacillus taiwanensis sp. nov., isolated from the honeybee.</title>
        <authorList>
            <person name="Chen Y.-S."/>
            <person name="Wang L.-T."/>
            <person name="Lee Y.-S."/>
            <person name="Chang Y.-C."/>
            <person name="Wu H.-C."/>
            <person name="Liao C.-Y."/>
            <person name="Chen W.-H."/>
            <person name="Deng J.-N."/>
            <person name="Wang Y.-H."/>
        </authorList>
    </citation>
    <scope>NUCLEOTIDE SEQUENCE [LARGE SCALE GENOMIC DNA]</scope>
    <source>
        <strain evidence="1 2">W13</strain>
    </source>
</reference>
<keyword evidence="2" id="KW-1185">Reference proteome</keyword>
<dbReference type="EMBL" id="JAMWYK010000008">
    <property type="protein sequence ID" value="MCO0832616.1"/>
    <property type="molecule type" value="Genomic_DNA"/>
</dbReference>
<dbReference type="Proteomes" id="UP001523234">
    <property type="component" value="Unassembled WGS sequence"/>
</dbReference>
<comment type="caution">
    <text evidence="1">The sequence shown here is derived from an EMBL/GenBank/DDBJ whole genome shotgun (WGS) entry which is preliminary data.</text>
</comment>
<protein>
    <submittedName>
        <fullName evidence="1">Uncharacterized protein</fullName>
    </submittedName>
</protein>
<evidence type="ECO:0000313" key="2">
    <source>
        <dbReference type="Proteomes" id="UP001523234"/>
    </source>
</evidence>
<name>A0ABT0ZRJ3_9LACO</name>
<evidence type="ECO:0000313" key="1">
    <source>
        <dbReference type="EMBL" id="MCO0832616.1"/>
    </source>
</evidence>